<dbReference type="AlphaFoldDB" id="A0A813JCQ4"/>
<evidence type="ECO:0000313" key="2">
    <source>
        <dbReference type="Proteomes" id="UP000626109"/>
    </source>
</evidence>
<protein>
    <submittedName>
        <fullName evidence="1">Uncharacterized protein</fullName>
    </submittedName>
</protein>
<accession>A0A813JCQ4</accession>
<dbReference type="EMBL" id="CAJNNW010024725">
    <property type="protein sequence ID" value="CAE8673902.1"/>
    <property type="molecule type" value="Genomic_DNA"/>
</dbReference>
<gene>
    <name evidence="1" type="ORF">PGLA2088_LOCUS18725</name>
</gene>
<feature type="non-terminal residue" evidence="1">
    <location>
        <position position="1"/>
    </location>
</feature>
<sequence length="153" mass="17042">RGHKALQQQTLRDPKYNNNNKKNYLYLAATRFMTSLTWNTHQHWQEEKKRTQQPLDIRAFHDLDLRAAIFYFEATHTVAANPLGMAFRTYHLGVAAMAGNAATHCPYAAQDATGPCATEVLKSVNCSLYASLCSGATAVLKSFNCSLSPVQCM</sequence>
<proteinExistence type="predicted"/>
<comment type="caution">
    <text evidence="1">The sequence shown here is derived from an EMBL/GenBank/DDBJ whole genome shotgun (WGS) entry which is preliminary data.</text>
</comment>
<organism evidence="1 2">
    <name type="scientific">Polarella glacialis</name>
    <name type="common">Dinoflagellate</name>
    <dbReference type="NCBI Taxonomy" id="89957"/>
    <lineage>
        <taxon>Eukaryota</taxon>
        <taxon>Sar</taxon>
        <taxon>Alveolata</taxon>
        <taxon>Dinophyceae</taxon>
        <taxon>Suessiales</taxon>
        <taxon>Suessiaceae</taxon>
        <taxon>Polarella</taxon>
    </lineage>
</organism>
<evidence type="ECO:0000313" key="1">
    <source>
        <dbReference type="EMBL" id="CAE8673902.1"/>
    </source>
</evidence>
<name>A0A813JCQ4_POLGL</name>
<reference evidence="1" key="1">
    <citation type="submission" date="2021-02" db="EMBL/GenBank/DDBJ databases">
        <authorList>
            <person name="Dougan E. K."/>
            <person name="Rhodes N."/>
            <person name="Thang M."/>
            <person name="Chan C."/>
        </authorList>
    </citation>
    <scope>NUCLEOTIDE SEQUENCE</scope>
</reference>
<dbReference type="Proteomes" id="UP000626109">
    <property type="component" value="Unassembled WGS sequence"/>
</dbReference>